<reference evidence="2" key="1">
    <citation type="submission" date="2021-11" db="EMBL/GenBank/DDBJ databases">
        <title>Streptomyces corallinus and Kineosporia corallina sp. nov., two new coral-derived marine actinobacteria.</title>
        <authorList>
            <person name="Buangrab K."/>
            <person name="Sutthacheep M."/>
            <person name="Yeemin T."/>
            <person name="Harunari E."/>
            <person name="Igarashi Y."/>
            <person name="Sripreechasak P."/>
            <person name="Kanchanasin P."/>
            <person name="Tanasupawat S."/>
            <person name="Phongsopitanun W."/>
        </authorList>
    </citation>
    <scope>NUCLEOTIDE SEQUENCE</scope>
    <source>
        <strain evidence="2">JCM 31032</strain>
    </source>
</reference>
<feature type="transmembrane region" description="Helical" evidence="1">
    <location>
        <begin position="91"/>
        <end position="111"/>
    </location>
</feature>
<evidence type="ECO:0000313" key="2">
    <source>
        <dbReference type="EMBL" id="MCD5317125.1"/>
    </source>
</evidence>
<organism evidence="2 3">
    <name type="scientific">Kineosporia babensis</name>
    <dbReference type="NCBI Taxonomy" id="499548"/>
    <lineage>
        <taxon>Bacteria</taxon>
        <taxon>Bacillati</taxon>
        <taxon>Actinomycetota</taxon>
        <taxon>Actinomycetes</taxon>
        <taxon>Kineosporiales</taxon>
        <taxon>Kineosporiaceae</taxon>
        <taxon>Kineosporia</taxon>
    </lineage>
</organism>
<protein>
    <submittedName>
        <fullName evidence="2">Uncharacterized protein</fullName>
    </submittedName>
</protein>
<keyword evidence="1" id="KW-0812">Transmembrane</keyword>
<keyword evidence="1" id="KW-0472">Membrane</keyword>
<dbReference type="Proteomes" id="UP001138997">
    <property type="component" value="Unassembled WGS sequence"/>
</dbReference>
<evidence type="ECO:0000256" key="1">
    <source>
        <dbReference type="SAM" id="Phobius"/>
    </source>
</evidence>
<feature type="transmembrane region" description="Helical" evidence="1">
    <location>
        <begin position="56"/>
        <end position="79"/>
    </location>
</feature>
<dbReference type="RefSeq" id="WP_231449977.1">
    <property type="nucleotide sequence ID" value="NZ_JAJOMB010000043.1"/>
</dbReference>
<accession>A0A9X1SZ69</accession>
<gene>
    <name evidence="2" type="ORF">LR394_40150</name>
</gene>
<sequence>MLRTALARMWLAVGLGLAVQLTIAAVAWSRVPDELRVHRYRRRGRDTTSWEERGEALLFMPVVLFGLAVLITALVLLFRRNIHKYFVVDRLPVMFLWVAGIWTVLQILTVMDAL</sequence>
<dbReference type="EMBL" id="JAJOMB010000043">
    <property type="protein sequence ID" value="MCD5317125.1"/>
    <property type="molecule type" value="Genomic_DNA"/>
</dbReference>
<dbReference type="AlphaFoldDB" id="A0A9X1SZ69"/>
<name>A0A9X1SZ69_9ACTN</name>
<evidence type="ECO:0000313" key="3">
    <source>
        <dbReference type="Proteomes" id="UP001138997"/>
    </source>
</evidence>
<proteinExistence type="predicted"/>
<comment type="caution">
    <text evidence="2">The sequence shown here is derived from an EMBL/GenBank/DDBJ whole genome shotgun (WGS) entry which is preliminary data.</text>
</comment>
<keyword evidence="1" id="KW-1133">Transmembrane helix</keyword>
<keyword evidence="3" id="KW-1185">Reference proteome</keyword>